<reference evidence="3" key="1">
    <citation type="journal article" date="2023" name="Mol. Phylogenet. Evol.">
        <title>Genome-scale phylogeny and comparative genomics of the fungal order Sordariales.</title>
        <authorList>
            <person name="Hensen N."/>
            <person name="Bonometti L."/>
            <person name="Westerberg I."/>
            <person name="Brannstrom I.O."/>
            <person name="Guillou S."/>
            <person name="Cros-Aarteil S."/>
            <person name="Calhoun S."/>
            <person name="Haridas S."/>
            <person name="Kuo A."/>
            <person name="Mondo S."/>
            <person name="Pangilinan J."/>
            <person name="Riley R."/>
            <person name="LaButti K."/>
            <person name="Andreopoulos B."/>
            <person name="Lipzen A."/>
            <person name="Chen C."/>
            <person name="Yan M."/>
            <person name="Daum C."/>
            <person name="Ng V."/>
            <person name="Clum A."/>
            <person name="Steindorff A."/>
            <person name="Ohm R.A."/>
            <person name="Martin F."/>
            <person name="Silar P."/>
            <person name="Natvig D.O."/>
            <person name="Lalanne C."/>
            <person name="Gautier V."/>
            <person name="Ament-Velasquez S.L."/>
            <person name="Kruys A."/>
            <person name="Hutchinson M.I."/>
            <person name="Powell A.J."/>
            <person name="Barry K."/>
            <person name="Miller A.N."/>
            <person name="Grigoriev I.V."/>
            <person name="Debuchy R."/>
            <person name="Gladieux P."/>
            <person name="Hiltunen Thoren M."/>
            <person name="Johannesson H."/>
        </authorList>
    </citation>
    <scope>NUCLEOTIDE SEQUENCE</scope>
    <source>
        <strain evidence="3">CBS 333.67</strain>
    </source>
</reference>
<dbReference type="SMART" id="SM01137">
    <property type="entry name" value="DMAP_binding"/>
    <property type="match status" value="1"/>
</dbReference>
<feature type="compositionally biased region" description="Basic and acidic residues" evidence="1">
    <location>
        <begin position="639"/>
        <end position="660"/>
    </location>
</feature>
<dbReference type="Pfam" id="PF24919">
    <property type="entry name" value="Mug62"/>
    <property type="match status" value="1"/>
</dbReference>
<dbReference type="InterPro" id="IPR045851">
    <property type="entry name" value="AMP-bd_C_sf"/>
</dbReference>
<dbReference type="InterPro" id="IPR056881">
    <property type="entry name" value="Mug62_dom"/>
</dbReference>
<dbReference type="InterPro" id="IPR000873">
    <property type="entry name" value="AMP-dep_synth/lig_dom"/>
</dbReference>
<keyword evidence="4" id="KW-1185">Reference proteome</keyword>
<sequence>MAGLSPDLQEKLEELDRELEEGDITQKGYQKRRTQLLSTYGIGEVEPRMGGLRIHSPDDYEQAPSGDHRAASLAALNANTPAEYRPQSPYENLDSHPASLLAPGGSMAEARPNLRQHNSLFLSTTSVNEPSTRTGTMVSGDYAFNPEHHIGYAEEPQQHAFDGRTGTLLDSQAYFSDFAGQAYDPATTGEYGGPQRYSTGDAFSPTAAMAPPMLTTGDLPPPESLQFMMPLEPREVPFAIHDPHDDNTPMSNFDNIAAVLRHRGRTTAKLPAYWVLDSKGKEIASITWDKLAMRAEKVAQVIRDKSSLYRGDRVALIYRDAEIIDFAIALLGCFIAGVVAVPINELQDYQKLNLILTSTQAHLALTTDNNLKTFQRDITAQKLNWPKGVEWWKTNEFGSYHPKRKDDVPPLSVPDLAYIEFSRAPTGDLRGVVLSHRTIMHQMACLSAIISTAPGNGPADTFNRNLRDKNGRLIGGGASSEILLSYLDARQGIGMILGVLMTVYGGHTTVWMENKAVEVPGLYAHLITKYKPTVMVADYPGLKRAAYNYQADPMATRNFKKGMEPNFQTVKLCLIDTLTVDSEFNELLADRWFRPLRNTRAREVVAPMLCLPEHGGMVISVRDWLGGEERMGCPLKLDLGLDSKPEDEKDKEKGKEDEKPTPNGFSTLLGQGTTTTTEERAKSEPGEVLLDREALKTNEVLVVAIGEEASKRASSEPGTIRIGAFGYPIPDATLAVVDPETGLLASPNSVGEIWVDSPSLSGGFWALPKHTEQIFHARPYKFEPGDPTPTPVEPEFLRTGLLGTVIEGKIFVLGLYEDRIRQKVEWVEDGGAESAEHRYFFVQHIVVSIMKNVPKIFDCSAFDVFVNEEHLPVVVLESQAASTAPITSGGPPRQLDTALLDSLAERCMDVLVQEHNLRVYCVMITAPNALPRVLKNGRREIGNMLCRREFDLGNLPCVHVKFAVEHAVLNLPVGIDPVGGIWSPMASNSRADLLAPADKQYSGIDRREVVIDDRTSTPLNNFSSITDLIQWRVARQPEELSYCTIDGRGKEGKGVTWKKFDMKVAAVAVYLKNKVKLRAGDHVVLMYTHSEDFVFAVHACINLGVIIIPLAPMDQNRLSEDVPAFLHLVSDYRVRAVLVNQDVDHLLKMKPVAQHIKQTAQVLKVSIPTMYNTSKPPKQNSGLRDLGITMDPAWVQPGYPVVIWTYWTPDQRRLAVQLGHDTILGMCKVQKETCQMTSSRPVLGCVRSTTGLGFIHTCLMGIYIGTPTYLLSPVEFAQSPASLFLILSRYKIKDTYATPQMLDHAMNMMPGKGFTLHELKNMMISAEGRPRVDVFQKVRMHFAATGLDRTAINTVYSHVLNPMIASRSYMCIEPIELWLDPKALRRGLVYVTDQEREPKALLVQDSGMVPVSTQIAIVNPESRMLCSEGEYGEIWVDSEACVKAFYGSKDVFDAERFDGRTVEDPTIRYVRTGDLGFLHSVRRPIGPGGALVDMQVLFVLGSIGETFEINGLSHFPMDLEASVERCHRNIVPGGCAIFQAGGLVVVLVEVARKAYLASMVPVIVNAVLNEHQIVVDIVAFVNKGDFPRSRLGEKQRGKILAGWVSRKMRTIAQFAIKDMDREALGPPGTSSGEHSSSGQGGAVDPSSNDQHRGSLGSFRSSSGAPTLSGNHGAASSSLRNVEPAPRILEHRELEQQQQQHHHHYHQHDQGYDGTAMTQTPGPIEMPADERDMPFDNDQTPTKGHSQYQQQPGLGLPEPSVPHGFELPSFDRFGEDSHDGPPPAVEPKPGSSGTGTTGYSQGPPQIRLPGVDGRESLDDWDLRPGSGNGNGGLGQDGGEDDWTRDAYMSMNLAGTLGGK</sequence>
<reference evidence="3" key="2">
    <citation type="submission" date="2023-06" db="EMBL/GenBank/DDBJ databases">
        <authorList>
            <consortium name="Lawrence Berkeley National Laboratory"/>
            <person name="Mondo S.J."/>
            <person name="Hensen N."/>
            <person name="Bonometti L."/>
            <person name="Westerberg I."/>
            <person name="Brannstrom I.O."/>
            <person name="Guillou S."/>
            <person name="Cros-Aarteil S."/>
            <person name="Calhoun S."/>
            <person name="Haridas S."/>
            <person name="Kuo A."/>
            <person name="Pangilinan J."/>
            <person name="Riley R."/>
            <person name="Labutti K."/>
            <person name="Andreopoulos B."/>
            <person name="Lipzen A."/>
            <person name="Chen C."/>
            <person name="Yanf M."/>
            <person name="Daum C."/>
            <person name="Ng V."/>
            <person name="Clum A."/>
            <person name="Steindorff A."/>
            <person name="Ohm R."/>
            <person name="Martin F."/>
            <person name="Silar P."/>
            <person name="Natvig D."/>
            <person name="Lalanne C."/>
            <person name="Gautier V."/>
            <person name="Ament-Velasquez S.L."/>
            <person name="Kruys A."/>
            <person name="Hutchinson M.I."/>
            <person name="Powell A.J."/>
            <person name="Barry K."/>
            <person name="Miller A.N."/>
            <person name="Grigoriev I.V."/>
            <person name="Debuchy R."/>
            <person name="Gladieux P."/>
            <person name="Thoren M.H."/>
            <person name="Johannesson H."/>
        </authorList>
    </citation>
    <scope>NUCLEOTIDE SEQUENCE</scope>
    <source>
        <strain evidence="3">CBS 333.67</strain>
    </source>
</reference>
<dbReference type="SUPFAM" id="SSF56801">
    <property type="entry name" value="Acetyl-CoA synthetase-like"/>
    <property type="match status" value="2"/>
</dbReference>
<feature type="domain" description="DMAP1-binding" evidence="2">
    <location>
        <begin position="1"/>
        <end position="101"/>
    </location>
</feature>
<dbReference type="Gene3D" id="3.30.300.30">
    <property type="match status" value="1"/>
</dbReference>
<evidence type="ECO:0000256" key="1">
    <source>
        <dbReference type="SAM" id="MobiDB-lite"/>
    </source>
</evidence>
<feature type="region of interest" description="Disordered" evidence="1">
    <location>
        <begin position="1693"/>
        <end position="1844"/>
    </location>
</feature>
<evidence type="ECO:0000313" key="4">
    <source>
        <dbReference type="Proteomes" id="UP001273166"/>
    </source>
</evidence>
<dbReference type="InterPro" id="IPR042099">
    <property type="entry name" value="ANL_N_sf"/>
</dbReference>
<feature type="compositionally biased region" description="Polar residues" evidence="1">
    <location>
        <begin position="1664"/>
        <end position="1679"/>
    </location>
</feature>
<feature type="compositionally biased region" description="Polar residues" evidence="1">
    <location>
        <begin position="1736"/>
        <end position="1751"/>
    </location>
</feature>
<dbReference type="Pfam" id="PF00501">
    <property type="entry name" value="AMP-binding"/>
    <property type="match status" value="2"/>
</dbReference>
<dbReference type="PANTHER" id="PTHR22754:SF32">
    <property type="entry name" value="DISCO-INTERACTING PROTEIN 2"/>
    <property type="match status" value="1"/>
</dbReference>
<dbReference type="PANTHER" id="PTHR22754">
    <property type="entry name" value="DISCO-INTERACTING PROTEIN 2 DIP2 -RELATED"/>
    <property type="match status" value="1"/>
</dbReference>
<dbReference type="Pfam" id="PF06464">
    <property type="entry name" value="DMAP_binding"/>
    <property type="match status" value="1"/>
</dbReference>
<dbReference type="GO" id="GO:0005829">
    <property type="term" value="C:cytosol"/>
    <property type="evidence" value="ECO:0007669"/>
    <property type="project" value="TreeGrafter"/>
</dbReference>
<dbReference type="RefSeq" id="XP_062718362.1">
    <property type="nucleotide sequence ID" value="XM_062865913.1"/>
</dbReference>
<dbReference type="GeneID" id="87884742"/>
<dbReference type="InterPro" id="IPR025110">
    <property type="entry name" value="AMP-bd_C"/>
</dbReference>
<dbReference type="EMBL" id="JAUDZG010000007">
    <property type="protein sequence ID" value="KAK3302582.1"/>
    <property type="molecule type" value="Genomic_DNA"/>
</dbReference>
<name>A0AAJ0LYN4_9PEZI</name>
<dbReference type="Proteomes" id="UP001273166">
    <property type="component" value="Unassembled WGS sequence"/>
</dbReference>
<evidence type="ECO:0000313" key="3">
    <source>
        <dbReference type="EMBL" id="KAK3302582.1"/>
    </source>
</evidence>
<protein>
    <recommendedName>
        <fullName evidence="2">DMAP1-binding domain-containing protein</fullName>
    </recommendedName>
</protein>
<proteinExistence type="predicted"/>
<feature type="region of interest" description="Disordered" evidence="1">
    <location>
        <begin position="1"/>
        <end position="27"/>
    </location>
</feature>
<feature type="compositionally biased region" description="Low complexity" evidence="1">
    <location>
        <begin position="667"/>
        <end position="676"/>
    </location>
</feature>
<feature type="compositionally biased region" description="Gly residues" evidence="1">
    <location>
        <begin position="1825"/>
        <end position="1835"/>
    </location>
</feature>
<feature type="region of interest" description="Disordered" evidence="1">
    <location>
        <begin position="1621"/>
        <end position="1679"/>
    </location>
</feature>
<dbReference type="Pfam" id="PF23024">
    <property type="entry name" value="AMP-dom_DIP2-like"/>
    <property type="match status" value="1"/>
</dbReference>
<feature type="compositionally biased region" description="Low complexity" evidence="1">
    <location>
        <begin position="1628"/>
        <end position="1637"/>
    </location>
</feature>
<feature type="region of interest" description="Disordered" evidence="1">
    <location>
        <begin position="636"/>
        <end position="685"/>
    </location>
</feature>
<dbReference type="InterPro" id="IPR010506">
    <property type="entry name" value="DMAP1-bd"/>
</dbReference>
<feature type="compositionally biased region" description="Low complexity" evidence="1">
    <location>
        <begin position="1653"/>
        <end position="1663"/>
    </location>
</feature>
<feature type="region of interest" description="Disordered" evidence="1">
    <location>
        <begin position="84"/>
        <end position="110"/>
    </location>
</feature>
<gene>
    <name evidence="3" type="ORF">B0T15DRAFT_441033</name>
</gene>
<dbReference type="Gene3D" id="3.40.50.12780">
    <property type="entry name" value="N-terminal domain of ligase-like"/>
    <property type="match status" value="3"/>
</dbReference>
<feature type="region of interest" description="Disordered" evidence="1">
    <location>
        <begin position="48"/>
        <end position="67"/>
    </location>
</feature>
<dbReference type="PROSITE" id="PS51912">
    <property type="entry name" value="DMAP1_BIND"/>
    <property type="match status" value="1"/>
</dbReference>
<comment type="caution">
    <text evidence="3">The sequence shown here is derived from an EMBL/GenBank/DDBJ whole genome shotgun (WGS) entry which is preliminary data.</text>
</comment>
<accession>A0AAJ0LYN4</accession>
<feature type="compositionally biased region" description="Basic and acidic residues" evidence="1">
    <location>
        <begin position="1811"/>
        <end position="1821"/>
    </location>
</feature>
<organism evidence="3 4">
    <name type="scientific">Chaetomium strumarium</name>
    <dbReference type="NCBI Taxonomy" id="1170767"/>
    <lineage>
        <taxon>Eukaryota</taxon>
        <taxon>Fungi</taxon>
        <taxon>Dikarya</taxon>
        <taxon>Ascomycota</taxon>
        <taxon>Pezizomycotina</taxon>
        <taxon>Sordariomycetes</taxon>
        <taxon>Sordariomycetidae</taxon>
        <taxon>Sordariales</taxon>
        <taxon>Chaetomiaceae</taxon>
        <taxon>Chaetomium</taxon>
    </lineage>
</organism>
<evidence type="ECO:0000259" key="2">
    <source>
        <dbReference type="PROSITE" id="PS51912"/>
    </source>
</evidence>